<dbReference type="STRING" id="709323.GCA_001047135_00001"/>
<feature type="compositionally biased region" description="Basic and acidic residues" evidence="1">
    <location>
        <begin position="165"/>
        <end position="174"/>
    </location>
</feature>
<organism evidence="3">
    <name type="scientific">Fructobacillus tropaeoli</name>
    <dbReference type="NCBI Taxonomy" id="709323"/>
    <lineage>
        <taxon>Bacteria</taxon>
        <taxon>Bacillati</taxon>
        <taxon>Bacillota</taxon>
        <taxon>Bacilli</taxon>
        <taxon>Lactobacillales</taxon>
        <taxon>Lactobacillaceae</taxon>
        <taxon>Fructobacillus</taxon>
    </lineage>
</organism>
<name>A0A3F3HAW5_9LACO</name>
<evidence type="ECO:0000313" key="3">
    <source>
        <dbReference type="EMBL" id="GAP03459.1"/>
    </source>
</evidence>
<feature type="transmembrane region" description="Helical" evidence="2">
    <location>
        <begin position="13"/>
        <end position="31"/>
    </location>
</feature>
<keyword evidence="2" id="KW-0812">Transmembrane</keyword>
<keyword evidence="2" id="KW-1133">Transmembrane helix</keyword>
<proteinExistence type="predicted"/>
<accession>A0A3F3HAW5</accession>
<gene>
    <name evidence="3" type="ORF">FTRO_0010010</name>
</gene>
<feature type="region of interest" description="Disordered" evidence="1">
    <location>
        <begin position="161"/>
        <end position="182"/>
    </location>
</feature>
<keyword evidence="2" id="KW-0472">Membrane</keyword>
<dbReference type="EMBL" id="DF968078">
    <property type="protein sequence ID" value="GAP03459.1"/>
    <property type="molecule type" value="Genomic_DNA"/>
</dbReference>
<sequence>MIGTYSIMTWTELGGILASLAAIAGTFYKMYRDNKSLAKQLETISTQNGTVENAHEKILNQQNQFREQQNVGFLDLANSVGAMRKSVDEEAFLRKQIQANDQTAYDAVANLQKYLINTKDQKDAQMAKVASLKQEIVALKQDKKELIAQLHLANKKNQQLQIENQKLRGQDRGHSQGPQLSR</sequence>
<reference evidence="3" key="1">
    <citation type="journal article" date="2015" name="BMC Genomics">
        <title>Comparative genomics of Fructobacillus spp. and Leuconostoc spp. reveals niche-specific evolution of Fructobacillus spp.</title>
        <authorList>
            <person name="Endo A."/>
            <person name="Tanizawa Y."/>
            <person name="Tanaka N."/>
            <person name="Maeno S."/>
            <person name="Kumar H."/>
            <person name="Shiwa Y."/>
            <person name="Okada S."/>
            <person name="Yoshikawa H."/>
            <person name="Dicks L."/>
            <person name="Nakagawa J."/>
            <person name="Arita M."/>
        </authorList>
    </citation>
    <scope>NUCLEOTIDE SEQUENCE [LARGE SCALE GENOMIC DNA]</scope>
    <source>
        <strain evidence="3">F214-1</strain>
    </source>
</reference>
<evidence type="ECO:0000256" key="2">
    <source>
        <dbReference type="SAM" id="Phobius"/>
    </source>
</evidence>
<protein>
    <submittedName>
        <fullName evidence="3">Uncharacterized protein</fullName>
    </submittedName>
</protein>
<dbReference type="AlphaFoldDB" id="A0A3F3HAW5"/>
<evidence type="ECO:0000256" key="1">
    <source>
        <dbReference type="SAM" id="MobiDB-lite"/>
    </source>
</evidence>
<dbReference type="Proteomes" id="UP000064514">
    <property type="component" value="Unassembled WGS sequence"/>
</dbReference>